<organism evidence="2 3">
    <name type="scientific">Basilea psittacipulmonis DSM 24701</name>
    <dbReference type="NCBI Taxonomy" id="1072685"/>
    <lineage>
        <taxon>Bacteria</taxon>
        <taxon>Pseudomonadati</taxon>
        <taxon>Pseudomonadota</taxon>
        <taxon>Betaproteobacteria</taxon>
        <taxon>Burkholderiales</taxon>
        <taxon>Alcaligenaceae</taxon>
        <taxon>Basilea</taxon>
    </lineage>
</organism>
<accession>A0A077DHT8</accession>
<dbReference type="OrthoDB" id="583593at2"/>
<dbReference type="eggNOG" id="COG2852">
    <property type="taxonomic scope" value="Bacteria"/>
</dbReference>
<name>A0A077DHT8_9BURK</name>
<dbReference type="InterPro" id="IPR007569">
    <property type="entry name" value="DUF559"/>
</dbReference>
<dbReference type="Proteomes" id="UP000028945">
    <property type="component" value="Chromosome"/>
</dbReference>
<protein>
    <recommendedName>
        <fullName evidence="1">DUF559 domain-containing protein</fullName>
    </recommendedName>
</protein>
<evidence type="ECO:0000313" key="2">
    <source>
        <dbReference type="EMBL" id="AIL33107.1"/>
    </source>
</evidence>
<dbReference type="Pfam" id="PF04480">
    <property type="entry name" value="DUF559"/>
    <property type="match status" value="1"/>
</dbReference>
<evidence type="ECO:0000313" key="3">
    <source>
        <dbReference type="Proteomes" id="UP000028945"/>
    </source>
</evidence>
<gene>
    <name evidence="2" type="ORF">IX83_07135</name>
</gene>
<proteinExistence type="predicted"/>
<dbReference type="SUPFAM" id="SSF52980">
    <property type="entry name" value="Restriction endonuclease-like"/>
    <property type="match status" value="1"/>
</dbReference>
<dbReference type="AlphaFoldDB" id="A0A077DHT8"/>
<keyword evidence="3" id="KW-1185">Reference proteome</keyword>
<dbReference type="Gene3D" id="3.40.960.10">
    <property type="entry name" value="VSR Endonuclease"/>
    <property type="match status" value="1"/>
</dbReference>
<dbReference type="KEGG" id="bpsi:IX83_07135"/>
<dbReference type="HOGENOM" id="CLU_140153_0_0_4"/>
<dbReference type="EMBL" id="CP009238">
    <property type="protein sequence ID" value="AIL33107.1"/>
    <property type="molecule type" value="Genomic_DNA"/>
</dbReference>
<feature type="domain" description="DUF559" evidence="1">
    <location>
        <begin position="26"/>
        <end position="116"/>
    </location>
</feature>
<sequence length="131" mass="15423">MRLTSREYQALVQQKASIKRKLSRSRKESVLEKMFEQQLKASDLSFEREFKFHPTRKWKFDFAMPEKKIAVEIEGGVWTNGRHTRAKGFIADCEKYNTATLMGWQVYRFTGQEVRSLSALNWVLEAVNARD</sequence>
<dbReference type="InterPro" id="IPR011335">
    <property type="entry name" value="Restrct_endonuc-II-like"/>
</dbReference>
<evidence type="ECO:0000259" key="1">
    <source>
        <dbReference type="Pfam" id="PF04480"/>
    </source>
</evidence>
<reference evidence="2 3" key="1">
    <citation type="journal article" date="2014" name="BMC Genomics">
        <title>A genomic perspective on a new bacterial genus and species from the Alcaligenaceae family, Basilea psittacipulmonis.</title>
        <authorList>
            <person name="Whiteson K.L."/>
            <person name="Hernandez D."/>
            <person name="Lazarevic V."/>
            <person name="Gaia N."/>
            <person name="Farinelli L."/>
            <person name="Francois P."/>
            <person name="Pilo P."/>
            <person name="Frey J."/>
            <person name="Schrenzel J."/>
        </authorList>
    </citation>
    <scope>NUCLEOTIDE SEQUENCE [LARGE SCALE GENOMIC DNA]</scope>
    <source>
        <strain evidence="2 3">DSM 24701</strain>
    </source>
</reference>
<dbReference type="RefSeq" id="WP_038500684.1">
    <property type="nucleotide sequence ID" value="NZ_AFWK01000074.1"/>
</dbReference>